<evidence type="ECO:0000313" key="1">
    <source>
        <dbReference type="EMBL" id="KAH3729479.1"/>
    </source>
</evidence>
<organism evidence="1 2">
    <name type="scientific">Dreissena polymorpha</name>
    <name type="common">Zebra mussel</name>
    <name type="synonym">Mytilus polymorpha</name>
    <dbReference type="NCBI Taxonomy" id="45954"/>
    <lineage>
        <taxon>Eukaryota</taxon>
        <taxon>Metazoa</taxon>
        <taxon>Spiralia</taxon>
        <taxon>Lophotrochozoa</taxon>
        <taxon>Mollusca</taxon>
        <taxon>Bivalvia</taxon>
        <taxon>Autobranchia</taxon>
        <taxon>Heteroconchia</taxon>
        <taxon>Euheterodonta</taxon>
        <taxon>Imparidentia</taxon>
        <taxon>Neoheterodontei</taxon>
        <taxon>Myida</taxon>
        <taxon>Dreissenoidea</taxon>
        <taxon>Dreissenidae</taxon>
        <taxon>Dreissena</taxon>
    </lineage>
</organism>
<dbReference type="AlphaFoldDB" id="A0A9D4CRN7"/>
<sequence>MKLGQNAQDIIRTNVLAKCHEDLTINVAFRKKCPAPGIHAFQQTRTIFELIQDIITENVLTKFNKDWNINVTFKVLTTFYYSNIIINASPTSGNCHEDQTINVASRVRNAPTSWWLCFHPTRTICELVQDVIGTNLTKFHKDRIIIVASTVLTWKKCPNPFQPTGTIFELFKIS</sequence>
<protein>
    <submittedName>
        <fullName evidence="1">Uncharacterized protein</fullName>
    </submittedName>
</protein>
<keyword evidence="2" id="KW-1185">Reference proteome</keyword>
<name>A0A9D4CRN7_DREPO</name>
<proteinExistence type="predicted"/>
<comment type="caution">
    <text evidence="1">The sequence shown here is derived from an EMBL/GenBank/DDBJ whole genome shotgun (WGS) entry which is preliminary data.</text>
</comment>
<accession>A0A9D4CRN7</accession>
<dbReference type="EMBL" id="JAIWYP010000012">
    <property type="protein sequence ID" value="KAH3729479.1"/>
    <property type="molecule type" value="Genomic_DNA"/>
</dbReference>
<dbReference type="Proteomes" id="UP000828390">
    <property type="component" value="Unassembled WGS sequence"/>
</dbReference>
<reference evidence="1" key="1">
    <citation type="journal article" date="2019" name="bioRxiv">
        <title>The Genome of the Zebra Mussel, Dreissena polymorpha: A Resource for Invasive Species Research.</title>
        <authorList>
            <person name="McCartney M.A."/>
            <person name="Auch B."/>
            <person name="Kono T."/>
            <person name="Mallez S."/>
            <person name="Zhang Y."/>
            <person name="Obille A."/>
            <person name="Becker A."/>
            <person name="Abrahante J.E."/>
            <person name="Garbe J."/>
            <person name="Badalamenti J.P."/>
            <person name="Herman A."/>
            <person name="Mangelson H."/>
            <person name="Liachko I."/>
            <person name="Sullivan S."/>
            <person name="Sone E.D."/>
            <person name="Koren S."/>
            <person name="Silverstein K.A.T."/>
            <person name="Beckman K.B."/>
            <person name="Gohl D.M."/>
        </authorList>
    </citation>
    <scope>NUCLEOTIDE SEQUENCE</scope>
    <source>
        <strain evidence="1">Duluth1</strain>
        <tissue evidence="1">Whole animal</tissue>
    </source>
</reference>
<evidence type="ECO:0000313" key="2">
    <source>
        <dbReference type="Proteomes" id="UP000828390"/>
    </source>
</evidence>
<gene>
    <name evidence="1" type="ORF">DPMN_055451</name>
</gene>
<reference evidence="1" key="2">
    <citation type="submission" date="2020-11" db="EMBL/GenBank/DDBJ databases">
        <authorList>
            <person name="McCartney M.A."/>
            <person name="Auch B."/>
            <person name="Kono T."/>
            <person name="Mallez S."/>
            <person name="Becker A."/>
            <person name="Gohl D.M."/>
            <person name="Silverstein K.A.T."/>
            <person name="Koren S."/>
            <person name="Bechman K.B."/>
            <person name="Herman A."/>
            <person name="Abrahante J.E."/>
            <person name="Garbe J."/>
        </authorList>
    </citation>
    <scope>NUCLEOTIDE SEQUENCE</scope>
    <source>
        <strain evidence="1">Duluth1</strain>
        <tissue evidence="1">Whole animal</tissue>
    </source>
</reference>